<keyword evidence="2" id="KW-1185">Reference proteome</keyword>
<evidence type="ECO:0000313" key="1">
    <source>
        <dbReference type="EMBL" id="RKO90369.1"/>
    </source>
</evidence>
<sequence>MSTMMDSDLIDLIDKIDNIIISGTDDVLAHIMKESFINVWNNVYDYSIKRKDVDVLPQVSQKQMLDQIKNAWKECYVTLAEEFGLDIKAPEALPKTVAIPSYIPEPIEKRKIKQVTKDVYYETMDIKELKELMLSKFGKKVSSKDSKIFGKEYEYSINKFMVHNGTGIKKKYLTVIPIGYKQKKEFKCIGAFSDDKYYIFDKESKNMDKETKKVLKVCENSYLLSIGDKIINDLMEEKEE</sequence>
<proteinExistence type="predicted"/>
<protein>
    <submittedName>
        <fullName evidence="1">Uncharacterized protein</fullName>
    </submittedName>
</protein>
<dbReference type="Proteomes" id="UP000269721">
    <property type="component" value="Unassembled WGS sequence"/>
</dbReference>
<reference evidence="2" key="1">
    <citation type="journal article" date="2018" name="Nat. Microbiol.">
        <title>Leveraging single-cell genomics to expand the fungal tree of life.</title>
        <authorList>
            <person name="Ahrendt S.R."/>
            <person name="Quandt C.A."/>
            <person name="Ciobanu D."/>
            <person name="Clum A."/>
            <person name="Salamov A."/>
            <person name="Andreopoulos B."/>
            <person name="Cheng J.F."/>
            <person name="Woyke T."/>
            <person name="Pelin A."/>
            <person name="Henrissat B."/>
            <person name="Reynolds N.K."/>
            <person name="Benny G.L."/>
            <person name="Smith M.E."/>
            <person name="James T.Y."/>
            <person name="Grigoriev I.V."/>
        </authorList>
    </citation>
    <scope>NUCLEOTIDE SEQUENCE [LARGE SCALE GENOMIC DNA]</scope>
</reference>
<organism evidence="1 2">
    <name type="scientific">Blyttiomyces helicus</name>
    <dbReference type="NCBI Taxonomy" id="388810"/>
    <lineage>
        <taxon>Eukaryota</taxon>
        <taxon>Fungi</taxon>
        <taxon>Fungi incertae sedis</taxon>
        <taxon>Chytridiomycota</taxon>
        <taxon>Chytridiomycota incertae sedis</taxon>
        <taxon>Chytridiomycetes</taxon>
        <taxon>Chytridiomycetes incertae sedis</taxon>
        <taxon>Blyttiomyces</taxon>
    </lineage>
</organism>
<evidence type="ECO:0000313" key="2">
    <source>
        <dbReference type="Proteomes" id="UP000269721"/>
    </source>
</evidence>
<dbReference type="EMBL" id="KZ995591">
    <property type="protein sequence ID" value="RKO90369.1"/>
    <property type="molecule type" value="Genomic_DNA"/>
</dbReference>
<accession>A0A4P9WCI4</accession>
<name>A0A4P9WCI4_9FUNG</name>
<gene>
    <name evidence="1" type="ORF">BDK51DRAFT_43405</name>
</gene>
<dbReference type="AlphaFoldDB" id="A0A4P9WCI4"/>